<organism evidence="1 2">
    <name type="scientific">Hyella patelloides LEGE 07179</name>
    <dbReference type="NCBI Taxonomy" id="945734"/>
    <lineage>
        <taxon>Bacteria</taxon>
        <taxon>Bacillati</taxon>
        <taxon>Cyanobacteriota</taxon>
        <taxon>Cyanophyceae</taxon>
        <taxon>Pleurocapsales</taxon>
        <taxon>Hyellaceae</taxon>
        <taxon>Hyella</taxon>
    </lineage>
</organism>
<dbReference type="Proteomes" id="UP000320055">
    <property type="component" value="Unassembled WGS sequence"/>
</dbReference>
<reference evidence="1 2" key="1">
    <citation type="submission" date="2019-01" db="EMBL/GenBank/DDBJ databases">
        <authorList>
            <person name="Brito A."/>
        </authorList>
    </citation>
    <scope>NUCLEOTIDE SEQUENCE [LARGE SCALE GENOMIC DNA]</scope>
    <source>
        <strain evidence="1">1</strain>
    </source>
</reference>
<dbReference type="AlphaFoldDB" id="A0A563W4N9"/>
<sequence>MNRFFPAPYNWESKILESVQILADSLRSTPLFVLDKSCQQVAYALNRKNIIE</sequence>
<evidence type="ECO:0000313" key="1">
    <source>
        <dbReference type="EMBL" id="VEP18669.1"/>
    </source>
</evidence>
<evidence type="ECO:0000313" key="2">
    <source>
        <dbReference type="Proteomes" id="UP000320055"/>
    </source>
</evidence>
<dbReference type="EMBL" id="CAACVJ010000693">
    <property type="protein sequence ID" value="VEP18669.1"/>
    <property type="molecule type" value="Genomic_DNA"/>
</dbReference>
<accession>A0A563W4N9</accession>
<gene>
    <name evidence="1" type="ORF">H1P_850026</name>
</gene>
<protein>
    <submittedName>
        <fullName evidence="1">Uncharacterized protein</fullName>
    </submittedName>
</protein>
<name>A0A563W4N9_9CYAN</name>
<keyword evidence="2" id="KW-1185">Reference proteome</keyword>
<proteinExistence type="predicted"/>